<dbReference type="EMBL" id="CP003229">
    <property type="protein sequence ID" value="AEW98842.1"/>
    <property type="molecule type" value="Genomic_DNA"/>
</dbReference>
<dbReference type="PANTHER" id="PTHR42879:SF2">
    <property type="entry name" value="3-OXOACYL-[ACYL-CARRIER-PROTEIN] REDUCTASE FABG"/>
    <property type="match status" value="1"/>
</dbReference>
<keyword evidence="3" id="KW-0614">Plasmid</keyword>
<dbReference type="OrthoDB" id="286404at2"/>
<dbReference type="KEGG" id="scy:SCATT_p06490"/>
<sequence length="251" mass="25858">MTDTPTALVTGGSRGIGAATARHLAARGYRVAVNYFSNRAAADQVVKEITADGGSAFAVRGDVRDDDEAAELVRRAAEGGRLDVLVCNAAAAHFTPTPLRDLPWEDFRGKVTDELAAVYPLTQHALAVMSGQGYGQIVYVSSLLAEGPSAPGMIAHGTAKAALNTFAQFVACEAGPLGVNVNVVSPGYVRTEASAGIPAEVQRRIAERTPLGRVAEPDDVARAIGLLVGSDAGFVTGTVLRVDGGAGASRM</sequence>
<dbReference type="GO" id="GO:0016491">
    <property type="term" value="F:oxidoreductase activity"/>
    <property type="evidence" value="ECO:0007669"/>
    <property type="project" value="UniProtKB-KW"/>
</dbReference>
<keyword evidence="2" id="KW-0560">Oxidoreductase</keyword>
<dbReference type="PANTHER" id="PTHR42879">
    <property type="entry name" value="3-OXOACYL-(ACYL-CARRIER-PROTEIN) REDUCTASE"/>
    <property type="match status" value="1"/>
</dbReference>
<dbReference type="RefSeq" id="WP_014151538.1">
    <property type="nucleotide sequence ID" value="NC_016113.1"/>
</dbReference>
<dbReference type="InterPro" id="IPR036291">
    <property type="entry name" value="NAD(P)-bd_dom_sf"/>
</dbReference>
<dbReference type="Pfam" id="PF13561">
    <property type="entry name" value="adh_short_C2"/>
    <property type="match status" value="1"/>
</dbReference>
<dbReference type="HOGENOM" id="CLU_010194_1_3_11"/>
<evidence type="ECO:0000313" key="4">
    <source>
        <dbReference type="Proteomes" id="UP000007842"/>
    </source>
</evidence>
<organism evidence="3 4">
    <name type="scientific">Streptantibioticus cattleyicolor (strain ATCC 35852 / DSM 46488 / JCM 4925 / NBRC 14057 / NRRL 8057)</name>
    <name type="common">Streptomyces cattleya</name>
    <dbReference type="NCBI Taxonomy" id="1003195"/>
    <lineage>
        <taxon>Bacteria</taxon>
        <taxon>Bacillati</taxon>
        <taxon>Actinomycetota</taxon>
        <taxon>Actinomycetes</taxon>
        <taxon>Kitasatosporales</taxon>
        <taxon>Streptomycetaceae</taxon>
        <taxon>Streptantibioticus</taxon>
    </lineage>
</organism>
<dbReference type="InterPro" id="IPR050259">
    <property type="entry name" value="SDR"/>
</dbReference>
<dbReference type="Proteomes" id="UP000007842">
    <property type="component" value="Plasmid pSCATT"/>
</dbReference>
<reference evidence="4" key="1">
    <citation type="submission" date="2011-12" db="EMBL/GenBank/DDBJ databases">
        <title>Complete genome sequence of Streptomyces cattleya strain DSM 46488.</title>
        <authorList>
            <person name="Ou H.-Y."/>
            <person name="Li P."/>
            <person name="Zhao C."/>
            <person name="O'Hagan D."/>
            <person name="Deng Z."/>
        </authorList>
    </citation>
    <scope>NUCLEOTIDE SEQUENCE [LARGE SCALE GENOMIC DNA]</scope>
    <source>
        <strain evidence="4">ATCC 35852 / DSM 46488 / JCM 4925 / NBRC 14057 / NRRL 8057</strain>
        <plasmid evidence="4">Plasmid pSCATT</plasmid>
    </source>
</reference>
<protein>
    <submittedName>
        <fullName evidence="3">Oxidoreductase, short chain dehydrogenase/reductase</fullName>
    </submittedName>
</protein>
<dbReference type="InterPro" id="IPR002347">
    <property type="entry name" value="SDR_fam"/>
</dbReference>
<gene>
    <name evidence="3" type="ordered locus">SCATT_p06490</name>
</gene>
<evidence type="ECO:0000256" key="2">
    <source>
        <dbReference type="ARBA" id="ARBA00023002"/>
    </source>
</evidence>
<evidence type="ECO:0000256" key="1">
    <source>
        <dbReference type="ARBA" id="ARBA00006484"/>
    </source>
</evidence>
<accession>F8JMN2</accession>
<dbReference type="FunFam" id="3.40.50.720:FF:000173">
    <property type="entry name" value="3-oxoacyl-[acyl-carrier protein] reductase"/>
    <property type="match status" value="1"/>
</dbReference>
<accession>G8XH97</accession>
<comment type="similarity">
    <text evidence="1">Belongs to the short-chain dehydrogenases/reductases (SDR) family.</text>
</comment>
<geneLocation type="plasmid" evidence="3 4">
    <name>pSCATT</name>
</geneLocation>
<proteinExistence type="inferred from homology"/>
<evidence type="ECO:0000313" key="3">
    <source>
        <dbReference type="EMBL" id="AEW98842.1"/>
    </source>
</evidence>
<keyword evidence="4" id="KW-1185">Reference proteome</keyword>
<dbReference type="PRINTS" id="PR00081">
    <property type="entry name" value="GDHRDH"/>
</dbReference>
<name>F8JMN2_STREN</name>
<dbReference type="Gene3D" id="3.40.50.720">
    <property type="entry name" value="NAD(P)-binding Rossmann-like Domain"/>
    <property type="match status" value="1"/>
</dbReference>
<dbReference type="KEGG" id="sct:SCAT_p1089"/>
<dbReference type="SUPFAM" id="SSF51735">
    <property type="entry name" value="NAD(P)-binding Rossmann-fold domains"/>
    <property type="match status" value="1"/>
</dbReference>
<dbReference type="PATRIC" id="fig|1003195.11.peg.1045"/>
<dbReference type="AlphaFoldDB" id="F8JMN2"/>